<organism evidence="6 7">
    <name type="scientific">Streptomyces solicavernae</name>
    <dbReference type="NCBI Taxonomy" id="3043614"/>
    <lineage>
        <taxon>Bacteria</taxon>
        <taxon>Bacillati</taxon>
        <taxon>Actinomycetota</taxon>
        <taxon>Actinomycetes</taxon>
        <taxon>Kitasatosporales</taxon>
        <taxon>Streptomycetaceae</taxon>
        <taxon>Streptomyces</taxon>
    </lineage>
</organism>
<keyword evidence="3 4" id="KW-0378">Hydrolase</keyword>
<comment type="similarity">
    <text evidence="2 4">Belongs to the Nudix hydrolase family.</text>
</comment>
<dbReference type="InterPro" id="IPR015797">
    <property type="entry name" value="NUDIX_hydrolase-like_dom_sf"/>
</dbReference>
<dbReference type="InterPro" id="IPR020084">
    <property type="entry name" value="NUDIX_hydrolase_CS"/>
</dbReference>
<accession>A0ABT6RZI3</accession>
<gene>
    <name evidence="6" type="ORF">QIS99_23500</name>
</gene>
<name>A0ABT6RZI3_9ACTN</name>
<dbReference type="Pfam" id="PF00293">
    <property type="entry name" value="NUDIX"/>
    <property type="match status" value="1"/>
</dbReference>
<evidence type="ECO:0000256" key="2">
    <source>
        <dbReference type="ARBA" id="ARBA00005582"/>
    </source>
</evidence>
<dbReference type="Proteomes" id="UP001224661">
    <property type="component" value="Unassembled WGS sequence"/>
</dbReference>
<dbReference type="PANTHER" id="PTHR43046">
    <property type="entry name" value="GDP-MANNOSE MANNOSYL HYDROLASE"/>
    <property type="match status" value="1"/>
</dbReference>
<dbReference type="PROSITE" id="PS00893">
    <property type="entry name" value="NUDIX_BOX"/>
    <property type="match status" value="1"/>
</dbReference>
<dbReference type="RefSeq" id="WP_282515595.1">
    <property type="nucleotide sequence ID" value="NZ_JASCIR010000023.1"/>
</dbReference>
<reference evidence="6 7" key="1">
    <citation type="submission" date="2023-05" db="EMBL/GenBank/DDBJ databases">
        <title>Draft genome sequence of Streptomyces sp. B-S-A8 isolated from a cave soil in Thailand.</title>
        <authorList>
            <person name="Chamroensaksri N."/>
            <person name="Muangham S."/>
        </authorList>
    </citation>
    <scope>NUCLEOTIDE SEQUENCE [LARGE SCALE GENOMIC DNA]</scope>
    <source>
        <strain evidence="6 7">B-S-A8</strain>
    </source>
</reference>
<keyword evidence="7" id="KW-1185">Reference proteome</keyword>
<comment type="caution">
    <text evidence="6">The sequence shown here is derived from an EMBL/GenBank/DDBJ whole genome shotgun (WGS) entry which is preliminary data.</text>
</comment>
<evidence type="ECO:0000313" key="6">
    <source>
        <dbReference type="EMBL" id="MDI3389138.1"/>
    </source>
</evidence>
<sequence>MTEVRTRVSAYALALGEGLLLLTRLSASSPVFAPGLWHLPGGGIDYGEQPMEALARELREETGLELVDARLVDARTYAARRDGVDWHMTGLFYAVELKADAPEVGEVDGSTDAVSWIPLSDLREWMLSPAAADAVRMLGDGTASALTPEMPGRGSSR</sequence>
<comment type="cofactor">
    <cofactor evidence="1">
        <name>Mg(2+)</name>
        <dbReference type="ChEBI" id="CHEBI:18420"/>
    </cofactor>
</comment>
<dbReference type="InterPro" id="IPR000086">
    <property type="entry name" value="NUDIX_hydrolase_dom"/>
</dbReference>
<evidence type="ECO:0000313" key="7">
    <source>
        <dbReference type="Proteomes" id="UP001224661"/>
    </source>
</evidence>
<dbReference type="InterPro" id="IPR020476">
    <property type="entry name" value="Nudix_hydrolase"/>
</dbReference>
<evidence type="ECO:0000256" key="3">
    <source>
        <dbReference type="ARBA" id="ARBA00022801"/>
    </source>
</evidence>
<protein>
    <submittedName>
        <fullName evidence="6">NUDIX domain-containing protein</fullName>
    </submittedName>
</protein>
<dbReference type="EMBL" id="JASCIR010000023">
    <property type="protein sequence ID" value="MDI3389138.1"/>
    <property type="molecule type" value="Genomic_DNA"/>
</dbReference>
<evidence type="ECO:0000256" key="4">
    <source>
        <dbReference type="RuleBase" id="RU003476"/>
    </source>
</evidence>
<dbReference type="CDD" id="cd02883">
    <property type="entry name" value="NUDIX_Hydrolase"/>
    <property type="match status" value="1"/>
</dbReference>
<evidence type="ECO:0000256" key="1">
    <source>
        <dbReference type="ARBA" id="ARBA00001946"/>
    </source>
</evidence>
<feature type="domain" description="Nudix hydrolase" evidence="5">
    <location>
        <begin position="4"/>
        <end position="139"/>
    </location>
</feature>
<dbReference type="PROSITE" id="PS51462">
    <property type="entry name" value="NUDIX"/>
    <property type="match status" value="1"/>
</dbReference>
<dbReference type="SUPFAM" id="SSF55811">
    <property type="entry name" value="Nudix"/>
    <property type="match status" value="1"/>
</dbReference>
<proteinExistence type="inferred from homology"/>
<dbReference type="PANTHER" id="PTHR43046:SF14">
    <property type="entry name" value="MUTT_NUDIX FAMILY PROTEIN"/>
    <property type="match status" value="1"/>
</dbReference>
<evidence type="ECO:0000259" key="5">
    <source>
        <dbReference type="PROSITE" id="PS51462"/>
    </source>
</evidence>
<dbReference type="Gene3D" id="3.90.79.10">
    <property type="entry name" value="Nucleoside Triphosphate Pyrophosphohydrolase"/>
    <property type="match status" value="1"/>
</dbReference>
<dbReference type="PRINTS" id="PR00502">
    <property type="entry name" value="NUDIXFAMILY"/>
</dbReference>